<evidence type="ECO:0000313" key="1">
    <source>
        <dbReference type="EMBL" id="KAJ8674818.1"/>
    </source>
</evidence>
<keyword evidence="2" id="KW-1185">Reference proteome</keyword>
<sequence>MAYQCKSWILGISLMIFASLDSTTSWHDLNSDEPYSLTVGKYSGRKPACVERFYQDSTLLTHNVDFVTFDHCGGKVIGIYVKKLSKNHVPERVALISGGPGHSWTTLYFRSQKGEPMSADVEIYTE</sequence>
<dbReference type="EMBL" id="CM056742">
    <property type="protein sequence ID" value="KAJ8674818.1"/>
    <property type="molecule type" value="Genomic_DNA"/>
</dbReference>
<protein>
    <submittedName>
        <fullName evidence="1">Uncharacterized protein</fullName>
    </submittedName>
</protein>
<evidence type="ECO:0000313" key="2">
    <source>
        <dbReference type="Proteomes" id="UP001239111"/>
    </source>
</evidence>
<proteinExistence type="predicted"/>
<reference evidence="1" key="1">
    <citation type="submission" date="2023-04" db="EMBL/GenBank/DDBJ databases">
        <title>A chromosome-level genome assembly of the parasitoid wasp Eretmocerus hayati.</title>
        <authorList>
            <person name="Zhong Y."/>
            <person name="Liu S."/>
            <person name="Liu Y."/>
        </authorList>
    </citation>
    <scope>NUCLEOTIDE SEQUENCE</scope>
    <source>
        <strain evidence="1">ZJU_SS_LIU_2023</strain>
    </source>
</reference>
<dbReference type="Proteomes" id="UP001239111">
    <property type="component" value="Chromosome 2"/>
</dbReference>
<comment type="caution">
    <text evidence="1">The sequence shown here is derived from an EMBL/GenBank/DDBJ whole genome shotgun (WGS) entry which is preliminary data.</text>
</comment>
<name>A0ACC2NVB2_9HYME</name>
<accession>A0ACC2NVB2</accession>
<gene>
    <name evidence="1" type="ORF">QAD02_010604</name>
</gene>
<organism evidence="1 2">
    <name type="scientific">Eretmocerus hayati</name>
    <dbReference type="NCBI Taxonomy" id="131215"/>
    <lineage>
        <taxon>Eukaryota</taxon>
        <taxon>Metazoa</taxon>
        <taxon>Ecdysozoa</taxon>
        <taxon>Arthropoda</taxon>
        <taxon>Hexapoda</taxon>
        <taxon>Insecta</taxon>
        <taxon>Pterygota</taxon>
        <taxon>Neoptera</taxon>
        <taxon>Endopterygota</taxon>
        <taxon>Hymenoptera</taxon>
        <taxon>Apocrita</taxon>
        <taxon>Proctotrupomorpha</taxon>
        <taxon>Chalcidoidea</taxon>
        <taxon>Aphelinidae</taxon>
        <taxon>Aphelininae</taxon>
        <taxon>Eretmocerus</taxon>
    </lineage>
</organism>